<organism evidence="3 4">
    <name type="scientific">Raoultibacter massiliensis</name>
    <dbReference type="NCBI Taxonomy" id="1852371"/>
    <lineage>
        <taxon>Bacteria</taxon>
        <taxon>Bacillati</taxon>
        <taxon>Actinomycetota</taxon>
        <taxon>Coriobacteriia</taxon>
        <taxon>Eggerthellales</taxon>
        <taxon>Eggerthellaceae</taxon>
        <taxon>Raoultibacter</taxon>
    </lineage>
</organism>
<keyword evidence="1" id="KW-0732">Signal</keyword>
<dbReference type="InterPro" id="IPR013783">
    <property type="entry name" value="Ig-like_fold"/>
</dbReference>
<dbReference type="EMBL" id="JBBNOP010000007">
    <property type="protein sequence ID" value="MEQ3363137.1"/>
    <property type="molecule type" value="Genomic_DNA"/>
</dbReference>
<dbReference type="Gene3D" id="2.60.40.10">
    <property type="entry name" value="Immunoglobulins"/>
    <property type="match status" value="4"/>
</dbReference>
<feature type="chain" id="PRO_5045688989" evidence="1">
    <location>
        <begin position="28"/>
        <end position="567"/>
    </location>
</feature>
<comment type="caution">
    <text evidence="3">The sequence shown here is derived from an EMBL/GenBank/DDBJ whole genome shotgun (WGS) entry which is preliminary data.</text>
</comment>
<feature type="domain" description="SpaA-like prealbumin fold" evidence="2">
    <location>
        <begin position="302"/>
        <end position="374"/>
    </location>
</feature>
<evidence type="ECO:0000313" key="3">
    <source>
        <dbReference type="EMBL" id="MEQ3363137.1"/>
    </source>
</evidence>
<proteinExistence type="predicted"/>
<sequence length="567" mass="60613">MRQTIVRHALSLFIAFALILMCSSATFQPIAAYATGDNAPAAGSGSISLTISYDDGSGYTSGNLRSFFKLYRFPNGFADGEKTPVTVAAGNSYDFGPYTYDTSSSLTEMKEGASGTDDRTLEISSLPEGDYGLEETHASSGYAAYEGLRYFRVTSDASGWSVDYKPTNTAQDLGSSAIANPKTEFFVQISAYNGLSLESATFSVYGSNSDGSQSANKAKSPFGGDELTTTVHSGNSGDLTWDLSGIGANTYYLVQDAAPANKLLCKFKPVEFNVDLRGKLTVLSGDAQINDAILSVNNAPAQVTVLKLDQHAAGVAGATLQLQESEGGMWKPVSGAEWTTADKDEARRGHAFADLERETTYRIVETTVPSGYMQANHGDGSEGSQQMVEFTTSEYGDIVGVNLHNNGVPTDNFDWGSFSNSFDKVFTLRNERIVGQAAFTVYDTALRNGANKPLAGAQFDLYKKGSAPDGSDDVLVNQPDKHFTSDSDGRVTTGTTLIDNVLTGEVMKRGLLPGTYYFKQVAAPTDFAFDTADPLTTDPFTIGKGQNQFTWRPGGTFGDFVSATSSR</sequence>
<feature type="domain" description="SpaA-like prealbumin fold" evidence="2">
    <location>
        <begin position="451"/>
        <end position="532"/>
    </location>
</feature>
<evidence type="ECO:0000259" key="2">
    <source>
        <dbReference type="Pfam" id="PF17802"/>
    </source>
</evidence>
<evidence type="ECO:0000256" key="1">
    <source>
        <dbReference type="SAM" id="SignalP"/>
    </source>
</evidence>
<feature type="signal peptide" evidence="1">
    <location>
        <begin position="1"/>
        <end position="27"/>
    </location>
</feature>
<protein>
    <submittedName>
        <fullName evidence="3">SpaA isopeptide-forming pilin-related protein</fullName>
    </submittedName>
</protein>
<evidence type="ECO:0000313" key="4">
    <source>
        <dbReference type="Proteomes" id="UP001487305"/>
    </source>
</evidence>
<dbReference type="Pfam" id="PF17802">
    <property type="entry name" value="SpaA"/>
    <property type="match status" value="2"/>
</dbReference>
<name>A0ABV1JGF3_9ACTN</name>
<accession>A0ABV1JGF3</accession>
<dbReference type="RefSeq" id="WP_349227521.1">
    <property type="nucleotide sequence ID" value="NZ_JBBNOP010000007.1"/>
</dbReference>
<keyword evidence="4" id="KW-1185">Reference proteome</keyword>
<reference evidence="3 4" key="1">
    <citation type="submission" date="2024-04" db="EMBL/GenBank/DDBJ databases">
        <title>Human intestinal bacterial collection.</title>
        <authorList>
            <person name="Pauvert C."/>
            <person name="Hitch T.C.A."/>
            <person name="Clavel T."/>
        </authorList>
    </citation>
    <scope>NUCLEOTIDE SEQUENCE [LARGE SCALE GENOMIC DNA]</scope>
    <source>
        <strain evidence="3 4">CLA-KB-H42</strain>
    </source>
</reference>
<dbReference type="InterPro" id="IPR041033">
    <property type="entry name" value="SpaA_PFL_dom_1"/>
</dbReference>
<gene>
    <name evidence="3" type="ORF">AAA083_09125</name>
</gene>
<dbReference type="Proteomes" id="UP001487305">
    <property type="component" value="Unassembled WGS sequence"/>
</dbReference>